<evidence type="ECO:0000259" key="6">
    <source>
        <dbReference type="PROSITE" id="PS50109"/>
    </source>
</evidence>
<evidence type="ECO:0000259" key="7">
    <source>
        <dbReference type="PROSITE" id="PS50110"/>
    </source>
</evidence>
<organism evidence="10 11">
    <name type="scientific">Geomonas oryzisoli</name>
    <dbReference type="NCBI Taxonomy" id="2847992"/>
    <lineage>
        <taxon>Bacteria</taxon>
        <taxon>Pseudomonadati</taxon>
        <taxon>Thermodesulfobacteriota</taxon>
        <taxon>Desulfuromonadia</taxon>
        <taxon>Geobacterales</taxon>
        <taxon>Geobacteraceae</taxon>
        <taxon>Geomonas</taxon>
    </lineage>
</organism>
<dbReference type="SMART" id="SM00086">
    <property type="entry name" value="PAC"/>
    <property type="match status" value="2"/>
</dbReference>
<dbReference type="EC" id="2.7.13.3" evidence="2"/>
<dbReference type="SMART" id="SM00388">
    <property type="entry name" value="HisKA"/>
    <property type="match status" value="1"/>
</dbReference>
<dbReference type="Pfam" id="PF13426">
    <property type="entry name" value="PAS_9"/>
    <property type="match status" value="1"/>
</dbReference>
<keyword evidence="5" id="KW-1133">Transmembrane helix</keyword>
<evidence type="ECO:0000259" key="8">
    <source>
        <dbReference type="PROSITE" id="PS50112"/>
    </source>
</evidence>
<dbReference type="SMART" id="SM00448">
    <property type="entry name" value="REC"/>
    <property type="match status" value="1"/>
</dbReference>
<feature type="domain" description="Response regulatory" evidence="7">
    <location>
        <begin position="604"/>
        <end position="719"/>
    </location>
</feature>
<dbReference type="Proteomes" id="UP000683557">
    <property type="component" value="Chromosome"/>
</dbReference>
<feature type="domain" description="PAC" evidence="9">
    <location>
        <begin position="286"/>
        <end position="338"/>
    </location>
</feature>
<feature type="domain" description="Histidine kinase" evidence="6">
    <location>
        <begin position="358"/>
        <end position="583"/>
    </location>
</feature>
<dbReference type="Pfam" id="PF00072">
    <property type="entry name" value="Response_reg"/>
    <property type="match status" value="1"/>
</dbReference>
<evidence type="ECO:0000256" key="5">
    <source>
        <dbReference type="SAM" id="Phobius"/>
    </source>
</evidence>
<dbReference type="EMBL" id="CP076723">
    <property type="protein sequence ID" value="QWV94790.1"/>
    <property type="molecule type" value="Genomic_DNA"/>
</dbReference>
<keyword evidence="5" id="KW-0472">Membrane</keyword>
<feature type="domain" description="PAS" evidence="8">
    <location>
        <begin position="82"/>
        <end position="125"/>
    </location>
</feature>
<gene>
    <name evidence="10" type="ORF">KP004_06325</name>
</gene>
<protein>
    <recommendedName>
        <fullName evidence="2">histidine kinase</fullName>
        <ecNumber evidence="2">2.7.13.3</ecNumber>
    </recommendedName>
</protein>
<dbReference type="PANTHER" id="PTHR43065:SF42">
    <property type="entry name" value="TWO-COMPONENT SENSOR PPRA"/>
    <property type="match status" value="1"/>
</dbReference>
<evidence type="ECO:0000259" key="9">
    <source>
        <dbReference type="PROSITE" id="PS50113"/>
    </source>
</evidence>
<accession>A0ABX8J8V5</accession>
<feature type="modified residue" description="4-aspartylphosphate" evidence="3">
    <location>
        <position position="654"/>
    </location>
</feature>
<keyword evidence="3" id="KW-0597">Phosphoprotein</keyword>
<dbReference type="InterPro" id="IPR001789">
    <property type="entry name" value="Sig_transdc_resp-reg_receiver"/>
</dbReference>
<comment type="catalytic activity">
    <reaction evidence="1">
        <text>ATP + protein L-histidine = ADP + protein N-phospho-L-histidine.</text>
        <dbReference type="EC" id="2.7.13.3"/>
    </reaction>
</comment>
<dbReference type="PROSITE" id="PS50113">
    <property type="entry name" value="PAC"/>
    <property type="match status" value="1"/>
</dbReference>
<evidence type="ECO:0000256" key="2">
    <source>
        <dbReference type="ARBA" id="ARBA00012438"/>
    </source>
</evidence>
<dbReference type="InterPro" id="IPR001610">
    <property type="entry name" value="PAC"/>
</dbReference>
<dbReference type="InterPro" id="IPR005467">
    <property type="entry name" value="His_kinase_dom"/>
</dbReference>
<keyword evidence="11" id="KW-1185">Reference proteome</keyword>
<dbReference type="Pfam" id="PF02518">
    <property type="entry name" value="HATPase_c"/>
    <property type="match status" value="1"/>
</dbReference>
<feature type="transmembrane region" description="Helical" evidence="5">
    <location>
        <begin position="45"/>
        <end position="66"/>
    </location>
</feature>
<dbReference type="CDD" id="cd00082">
    <property type="entry name" value="HisKA"/>
    <property type="match status" value="1"/>
</dbReference>
<dbReference type="SMART" id="SM00091">
    <property type="entry name" value="PAS"/>
    <property type="match status" value="2"/>
</dbReference>
<keyword evidence="4" id="KW-0175">Coiled coil</keyword>
<dbReference type="NCBIfam" id="TIGR00229">
    <property type="entry name" value="sensory_box"/>
    <property type="match status" value="2"/>
</dbReference>
<evidence type="ECO:0000256" key="3">
    <source>
        <dbReference type="PROSITE-ProRule" id="PRU00169"/>
    </source>
</evidence>
<dbReference type="RefSeq" id="WP_216801509.1">
    <property type="nucleotide sequence ID" value="NZ_CP076723.1"/>
</dbReference>
<name>A0ABX8J8V5_9BACT</name>
<dbReference type="InterPro" id="IPR013655">
    <property type="entry name" value="PAS_fold_3"/>
</dbReference>
<dbReference type="Pfam" id="PF00512">
    <property type="entry name" value="HisKA"/>
    <property type="match status" value="1"/>
</dbReference>
<dbReference type="InterPro" id="IPR000014">
    <property type="entry name" value="PAS"/>
</dbReference>
<dbReference type="Pfam" id="PF08447">
    <property type="entry name" value="PAS_3"/>
    <property type="match status" value="1"/>
</dbReference>
<dbReference type="InterPro" id="IPR003661">
    <property type="entry name" value="HisK_dim/P_dom"/>
</dbReference>
<evidence type="ECO:0000256" key="1">
    <source>
        <dbReference type="ARBA" id="ARBA00000085"/>
    </source>
</evidence>
<dbReference type="InterPro" id="IPR003594">
    <property type="entry name" value="HATPase_dom"/>
</dbReference>
<dbReference type="PROSITE" id="PS50110">
    <property type="entry name" value="RESPONSE_REGULATORY"/>
    <property type="match status" value="1"/>
</dbReference>
<dbReference type="CDD" id="cd00130">
    <property type="entry name" value="PAS"/>
    <property type="match status" value="2"/>
</dbReference>
<dbReference type="PANTHER" id="PTHR43065">
    <property type="entry name" value="SENSOR HISTIDINE KINASE"/>
    <property type="match status" value="1"/>
</dbReference>
<feature type="coiled-coil region" evidence="4">
    <location>
        <begin position="322"/>
        <end position="349"/>
    </location>
</feature>
<reference evidence="10 11" key="1">
    <citation type="submission" date="2021-06" db="EMBL/GenBank/DDBJ databases">
        <title>Gemonas diversity in paddy soil.</title>
        <authorList>
            <person name="Liu G."/>
        </authorList>
    </citation>
    <scope>NUCLEOTIDE SEQUENCE [LARGE SCALE GENOMIC DNA]</scope>
    <source>
        <strain evidence="10 11">RG10</strain>
    </source>
</reference>
<evidence type="ECO:0000313" key="11">
    <source>
        <dbReference type="Proteomes" id="UP000683557"/>
    </source>
</evidence>
<evidence type="ECO:0000256" key="4">
    <source>
        <dbReference type="SAM" id="Coils"/>
    </source>
</evidence>
<keyword evidence="5" id="KW-0812">Transmembrane</keyword>
<dbReference type="InterPro" id="IPR000700">
    <property type="entry name" value="PAS-assoc_C"/>
</dbReference>
<dbReference type="SMART" id="SM00387">
    <property type="entry name" value="HATPase_c"/>
    <property type="match status" value="1"/>
</dbReference>
<dbReference type="PROSITE" id="PS50109">
    <property type="entry name" value="HIS_KIN"/>
    <property type="match status" value="1"/>
</dbReference>
<proteinExistence type="predicted"/>
<evidence type="ECO:0000313" key="10">
    <source>
        <dbReference type="EMBL" id="QWV94790.1"/>
    </source>
</evidence>
<feature type="domain" description="PAS" evidence="8">
    <location>
        <begin position="226"/>
        <end position="279"/>
    </location>
</feature>
<dbReference type="PROSITE" id="PS50112">
    <property type="entry name" value="PAS"/>
    <property type="match status" value="2"/>
</dbReference>
<sequence>MDHISSKLSSLFPRTLLFLVLLSPVCVTAAPIGEGAGGHTLPGGDPYHVGASVAIVALVALLIVMLRQMRHIRETSRSLAESERRFRSLVEQAGDGFELLGSQGEILDLNSATSNGLGFTREELLKMNITDIDPLLSREAFATQFASLIDQPPVIFESVHQRKDGSTFPVEIRTSVFNLGGTHVALALTRDITKRRQQLAELDYTNKCFTQALNSRHHVLYRLNVAEGRYDYLSPAFEQMTGHPVTDFQKNSLETLKEYFHPEDRVRIFATLDQAFLNRTAATVNLDLEYRLRRADGGYCWLRDSTTACFDDQGALECFFGSAHDITERKEAEEERSRLEQQLLHTQKLESLGVLAGGIAHDFNNILTSIIGNADLALARLEPESPVKENLQRIEKSAARAADLAKQMLAYSGKGRFIVELTDLNRLVEEMKHMLEVSVSKKAVVNYNLTRPLPLIDADATQIRQIVMNLVINASEALCEQEGVIDIGTGSVQCDENYLQGTWLTDAIPEGLYVFVEVTDTGCGMSPEIAAKIFDPFFTTKFTGRGLGMAAVLGIVRGHRGTIKIDSVPRQGTTFRVLLPASEKALKAAASPACETRWRKSEGKVLLVDDEEEVRNIGCQMLQALGFTPITAENGREAIEVFKNTPDLVLVILDLTMPQMDGEQCFRELRQLDPKVLVLMASGYSACEVAPKFAGTGLAGFVEKPFNLSTLRKAIEGIAEKGRQ</sequence>